<keyword evidence="6 9" id="KW-1133">Transmembrane helix</keyword>
<reference evidence="12 13" key="1">
    <citation type="journal article" date="2017" name="Gigascience">
        <title>Genome sequence of the small brown planthopper, Laodelphax striatellus.</title>
        <authorList>
            <person name="Zhu J."/>
            <person name="Jiang F."/>
            <person name="Wang X."/>
            <person name="Yang P."/>
            <person name="Bao Y."/>
            <person name="Zhao W."/>
            <person name="Wang W."/>
            <person name="Lu H."/>
            <person name="Wang Q."/>
            <person name="Cui N."/>
            <person name="Li J."/>
            <person name="Chen X."/>
            <person name="Luo L."/>
            <person name="Yu J."/>
            <person name="Kang L."/>
            <person name="Cui F."/>
        </authorList>
    </citation>
    <scope>NUCLEOTIDE SEQUENCE [LARGE SCALE GENOMIC DNA]</scope>
    <source>
        <strain evidence="12">Lst14</strain>
    </source>
</reference>
<dbReference type="OrthoDB" id="10029135at2759"/>
<dbReference type="FunFam" id="2.60.40.60:FF:000363">
    <property type="entry name" value="Dachsous cadherin-related 1a"/>
    <property type="match status" value="1"/>
</dbReference>
<feature type="domain" description="Cadherin" evidence="11">
    <location>
        <begin position="915"/>
        <end position="1021"/>
    </location>
</feature>
<dbReference type="Pfam" id="PF00028">
    <property type="entry name" value="Cadherin"/>
    <property type="match status" value="7"/>
</dbReference>
<feature type="transmembrane region" description="Helical" evidence="9">
    <location>
        <begin position="1380"/>
        <end position="1407"/>
    </location>
</feature>
<evidence type="ECO:0000256" key="1">
    <source>
        <dbReference type="ARBA" id="ARBA00004251"/>
    </source>
</evidence>
<dbReference type="SMR" id="A0A482XSH0"/>
<evidence type="ECO:0000259" key="11">
    <source>
        <dbReference type="PROSITE" id="PS50268"/>
    </source>
</evidence>
<dbReference type="FunFam" id="2.60.40.60:FF:000232">
    <property type="entry name" value="Neural-cadherin"/>
    <property type="match status" value="1"/>
</dbReference>
<feature type="domain" description="Cadherin" evidence="11">
    <location>
        <begin position="1026"/>
        <end position="1137"/>
    </location>
</feature>
<feature type="domain" description="Cadherin" evidence="11">
    <location>
        <begin position="814"/>
        <end position="914"/>
    </location>
</feature>
<proteinExistence type="predicted"/>
<keyword evidence="5 8" id="KW-0106">Calcium</keyword>
<dbReference type="STRING" id="195883.A0A482XSH0"/>
<feature type="domain" description="Cadherin" evidence="11">
    <location>
        <begin position="288"/>
        <end position="397"/>
    </location>
</feature>
<dbReference type="GO" id="GO:0005509">
    <property type="term" value="F:calcium ion binding"/>
    <property type="evidence" value="ECO:0007669"/>
    <property type="project" value="UniProtKB-UniRule"/>
</dbReference>
<evidence type="ECO:0000256" key="4">
    <source>
        <dbReference type="ARBA" id="ARBA00022737"/>
    </source>
</evidence>
<feature type="signal peptide" evidence="10">
    <location>
        <begin position="1"/>
        <end position="36"/>
    </location>
</feature>
<evidence type="ECO:0000313" key="12">
    <source>
        <dbReference type="EMBL" id="RZF49065.1"/>
    </source>
</evidence>
<dbReference type="PRINTS" id="PR00205">
    <property type="entry name" value="CADHERIN"/>
</dbReference>
<gene>
    <name evidence="12" type="ORF">LSTR_LSTR008351</name>
</gene>
<dbReference type="Gene3D" id="2.60.40.60">
    <property type="entry name" value="Cadherins"/>
    <property type="match status" value="11"/>
</dbReference>
<dbReference type="InParanoid" id="A0A482XSH0"/>
<keyword evidence="4" id="KW-0677">Repeat</keyword>
<dbReference type="GO" id="GO:0001736">
    <property type="term" value="P:establishment of planar polarity"/>
    <property type="evidence" value="ECO:0007669"/>
    <property type="project" value="UniProtKB-ARBA"/>
</dbReference>
<dbReference type="FunFam" id="2.60.40.60:FF:000275">
    <property type="entry name" value="Si:dkey-30k22.7"/>
    <property type="match status" value="1"/>
</dbReference>
<dbReference type="GO" id="GO:0008104">
    <property type="term" value="P:intracellular protein localization"/>
    <property type="evidence" value="ECO:0007669"/>
    <property type="project" value="UniProtKB-ARBA"/>
</dbReference>
<feature type="domain" description="Cadherin" evidence="11">
    <location>
        <begin position="1148"/>
        <end position="1259"/>
    </location>
</feature>
<organism evidence="12 13">
    <name type="scientific">Laodelphax striatellus</name>
    <name type="common">Small brown planthopper</name>
    <name type="synonym">Delphax striatella</name>
    <dbReference type="NCBI Taxonomy" id="195883"/>
    <lineage>
        <taxon>Eukaryota</taxon>
        <taxon>Metazoa</taxon>
        <taxon>Ecdysozoa</taxon>
        <taxon>Arthropoda</taxon>
        <taxon>Hexapoda</taxon>
        <taxon>Insecta</taxon>
        <taxon>Pterygota</taxon>
        <taxon>Neoptera</taxon>
        <taxon>Paraneoptera</taxon>
        <taxon>Hemiptera</taxon>
        <taxon>Auchenorrhyncha</taxon>
        <taxon>Fulgoroidea</taxon>
        <taxon>Delphacidae</taxon>
        <taxon>Criomorphinae</taxon>
        <taxon>Laodelphax</taxon>
    </lineage>
</organism>
<evidence type="ECO:0000256" key="9">
    <source>
        <dbReference type="SAM" id="Phobius"/>
    </source>
</evidence>
<dbReference type="InterPro" id="IPR020894">
    <property type="entry name" value="Cadherin_CS"/>
</dbReference>
<feature type="domain" description="Cadherin" evidence="11">
    <location>
        <begin position="94"/>
        <end position="150"/>
    </location>
</feature>
<evidence type="ECO:0000256" key="6">
    <source>
        <dbReference type="ARBA" id="ARBA00022989"/>
    </source>
</evidence>
<dbReference type="CDD" id="cd11304">
    <property type="entry name" value="Cadherin_repeat"/>
    <property type="match status" value="10"/>
</dbReference>
<dbReference type="Proteomes" id="UP000291343">
    <property type="component" value="Unassembled WGS sequence"/>
</dbReference>
<dbReference type="PROSITE" id="PS00232">
    <property type="entry name" value="CADHERIN_1"/>
    <property type="match status" value="3"/>
</dbReference>
<name>A0A482XSH0_LAOST</name>
<dbReference type="GO" id="GO:0007163">
    <property type="term" value="P:establishment or maintenance of cell polarity"/>
    <property type="evidence" value="ECO:0007669"/>
    <property type="project" value="UniProtKB-ARBA"/>
</dbReference>
<dbReference type="FunFam" id="2.60.40.60:FF:000020">
    <property type="entry name" value="Dachsous cadherin-related 1b"/>
    <property type="match status" value="1"/>
</dbReference>
<dbReference type="SMART" id="SM00112">
    <property type="entry name" value="CA"/>
    <property type="match status" value="11"/>
</dbReference>
<dbReference type="GO" id="GO:0007156">
    <property type="term" value="P:homophilic cell adhesion via plasma membrane adhesion molecules"/>
    <property type="evidence" value="ECO:0007669"/>
    <property type="project" value="InterPro"/>
</dbReference>
<dbReference type="FunFam" id="2.60.40.60:FF:000315">
    <property type="entry name" value="CaDHerin family"/>
    <property type="match status" value="1"/>
</dbReference>
<comment type="caution">
    <text evidence="12">The sequence shown here is derived from an EMBL/GenBank/DDBJ whole genome shotgun (WGS) entry which is preliminary data.</text>
</comment>
<feature type="domain" description="Cadherin" evidence="11">
    <location>
        <begin position="527"/>
        <end position="612"/>
    </location>
</feature>
<dbReference type="EMBL" id="QKKF02000377">
    <property type="protein sequence ID" value="RZF49065.1"/>
    <property type="molecule type" value="Genomic_DNA"/>
</dbReference>
<evidence type="ECO:0000256" key="8">
    <source>
        <dbReference type="PROSITE-ProRule" id="PRU00043"/>
    </source>
</evidence>
<evidence type="ECO:0000256" key="10">
    <source>
        <dbReference type="SAM" id="SignalP"/>
    </source>
</evidence>
<keyword evidence="7 9" id="KW-0472">Membrane</keyword>
<evidence type="ECO:0000256" key="5">
    <source>
        <dbReference type="ARBA" id="ARBA00022837"/>
    </source>
</evidence>
<evidence type="ECO:0000256" key="3">
    <source>
        <dbReference type="ARBA" id="ARBA00022729"/>
    </source>
</evidence>
<keyword evidence="13" id="KW-1185">Reference proteome</keyword>
<feature type="domain" description="Cadherin" evidence="11">
    <location>
        <begin position="151"/>
        <end position="275"/>
    </location>
</feature>
<dbReference type="PROSITE" id="PS50268">
    <property type="entry name" value="CADHERIN_2"/>
    <property type="match status" value="11"/>
</dbReference>
<feature type="domain" description="Cadherin" evidence="11">
    <location>
        <begin position="398"/>
        <end position="510"/>
    </location>
</feature>
<comment type="subcellular location">
    <subcellularLocation>
        <location evidence="1">Cell membrane</location>
        <topology evidence="1">Single-pass type I membrane protein</topology>
    </subcellularLocation>
</comment>
<sequence>MMYDMGEGAMPKGMLRMGAARATLLSLLLFVGEAFAKTGLCDVETGQSNIILDIEESREGQMSQETIPPELPILGNPFSDIALDLNFPKGKPIFVLNGKKLQLLAPLDRDQDNLSHIVFQLTCTVKSTNKKRTLPVIVRVSDINDNAPQFVNTPYEVTVSELTPVGTTIFQGLRAVDADAGVNGLVEYRVTPGDGVGLGVGSDRVNVADGAGFFSINLPHQGQVTVNRSLDYERTQRYLLTVVATDRARNPAEKFSTTTTLTINIKDDDDQDPSFIYQGCMLLDGSCSNPEYYATVSSGVLSGILAISPEKIQAVDMDSINAPIAYSFQSGSPSSFRDFFEINPTTGAVRQTKAVDTTVAKKFEIIVKAEEVTEAKRSTTAKLFITVKPVDSNPPQLTASAGEGFVDENAPIGTKVIDADGNPIKLSVTDADLGPDDPKPAYTFELTTSFFQINKDGQLIVAEENLDRDPPSPGKFRFQIVAREMSGTFLNAPLTLTVVLNDVNDNAPRLPMIAPLTVQAGETRREIVQVVATDNDLGENAEITYSIYHISNNGRTKFRIDPKTGVIDTIGKLNAGETYSITVQATDNGGKYSQTIVEIAVVPGPNTRSPVFQQNVYEVTVSEGAAINSTVATIQATDPENDLVSYSIISGNDLRQFSIDDKTGVISVIRKLDREDLTRYQLLIKAEDEGGLSSTATVNIRVSDINDKNPEFVNTPYEFVVREGAANIPVGRVKAIDADEGINAEVSYSLPTDMPFNIDPHSGEINTKVALDYESQKEYRFVVTAKDGAPDPRIATATVTVQVTDIEDEVPIFHLPTYEASVPENVPDYVVTQVKADDPDTVKHVTYIIKQGPTDLFSIDAKTGVIRTVKGLDFERESQHILIVGTLENDGDKPGSTTKVIISVEDRNDIPPTFLSIPRPITLDDDVAIGTKVTSLIATDSDGTSPGNKVRYEIVGRGKSPRYFQIDPDLGVLQVRDDLRKEIDSEYQVDVKAYDLGEPQLSQLTSVTVFVRHVATVAPEVGLGFADDSYTVQVKENAPPNSLIKTFTVINSRSHHQSLPLHCSIASGNEAGLFYANITEQRNCELRLGEKKLDHETQSEFNLKLRLETLANLINPARSSTNVKVQVEDVNDNAPQFVYPESSRRYHKQKYFGAVAKDKKDVGVTVLHVKAEDKDSGKLGAVEYKIIPDESGSTEYFSIDANSGAIRTKKTFDSVNADNLPFRISVEARDNPQGVSNSEKTEVVVNVIEDRHRLIMVVYDKTADKVEKQENSIVGILEDKTSLIVGIEKRSPRQFTKDNMTIEVDDSATDLWFYTIDPDTETILDRNSTRVVRSVLSSEAQANITFDASTSLQATVSSIHGPITAVTPVKTAIVAVQLEIFPYALIVIAALILVLGTAGIIYICVSWSRYKAYKDRMQRMYVMPRSYDPVFVEPNLKEYETQVLQMSVPVDDNDSFNDLQLDFSRKNHAFSLDNVSYITKEHGDNSIGQQSPVSSDAATTARASSIAGHHNNNNIHNESLGNINPVFDRSEEERIARNASATNENVTFREKKDYSHLGFNYLMDRSPIETTTEL</sequence>
<dbReference type="SUPFAM" id="SSF49313">
    <property type="entry name" value="Cadherin-like"/>
    <property type="match status" value="10"/>
</dbReference>
<dbReference type="PANTHER" id="PTHR24026:SF126">
    <property type="entry name" value="PROTOCADHERIN FAT 4"/>
    <property type="match status" value="1"/>
</dbReference>
<dbReference type="InterPro" id="IPR002126">
    <property type="entry name" value="Cadherin-like_dom"/>
</dbReference>
<evidence type="ECO:0000313" key="13">
    <source>
        <dbReference type="Proteomes" id="UP000291343"/>
    </source>
</evidence>
<dbReference type="FunCoup" id="A0A482XSH0">
    <property type="interactions" value="119"/>
</dbReference>
<dbReference type="InterPro" id="IPR015919">
    <property type="entry name" value="Cadherin-like_sf"/>
</dbReference>
<dbReference type="FunFam" id="2.60.40.60:FF:000381">
    <property type="entry name" value="Protocadherin 15"/>
    <property type="match status" value="1"/>
</dbReference>
<dbReference type="PANTHER" id="PTHR24026">
    <property type="entry name" value="FAT ATYPICAL CADHERIN-RELATED"/>
    <property type="match status" value="1"/>
</dbReference>
<accession>A0A482XSH0</accession>
<protein>
    <recommendedName>
        <fullName evidence="11">Cadherin domain-containing protein</fullName>
    </recommendedName>
</protein>
<keyword evidence="2 9" id="KW-0812">Transmembrane</keyword>
<feature type="domain" description="Cadherin" evidence="11">
    <location>
        <begin position="613"/>
        <end position="712"/>
    </location>
</feature>
<dbReference type="FunFam" id="2.60.40.60:FF:000033">
    <property type="entry name" value="FAT atypical cadherin 1"/>
    <property type="match status" value="1"/>
</dbReference>
<feature type="domain" description="Cadherin" evidence="11">
    <location>
        <begin position="713"/>
        <end position="813"/>
    </location>
</feature>
<keyword evidence="3 10" id="KW-0732">Signal</keyword>
<evidence type="ECO:0000256" key="7">
    <source>
        <dbReference type="ARBA" id="ARBA00023136"/>
    </source>
</evidence>
<evidence type="ECO:0000256" key="2">
    <source>
        <dbReference type="ARBA" id="ARBA00022692"/>
    </source>
</evidence>
<dbReference type="GO" id="GO:0005886">
    <property type="term" value="C:plasma membrane"/>
    <property type="evidence" value="ECO:0007669"/>
    <property type="project" value="UniProtKB-SubCell"/>
</dbReference>
<dbReference type="FunFam" id="2.60.40.60:FF:000403">
    <property type="entry name" value="Protocadherin 15"/>
    <property type="match status" value="1"/>
</dbReference>
<feature type="chain" id="PRO_5019791945" description="Cadherin domain-containing protein" evidence="10">
    <location>
        <begin position="37"/>
        <end position="1574"/>
    </location>
</feature>